<keyword evidence="4 9" id="KW-0812">Transmembrane</keyword>
<keyword evidence="14" id="KW-1185">Reference proteome</keyword>
<dbReference type="PANTHER" id="PTHR12428:SF65">
    <property type="entry name" value="CYTOCHROME C OXIDASE ASSEMBLY PROTEIN COX18, MITOCHONDRIAL"/>
    <property type="match status" value="1"/>
</dbReference>
<dbReference type="InterPro" id="IPR028055">
    <property type="entry name" value="YidC/Oxa/ALB_C"/>
</dbReference>
<dbReference type="GO" id="GO:0032977">
    <property type="term" value="F:membrane insertase activity"/>
    <property type="evidence" value="ECO:0007669"/>
    <property type="project" value="InterPro"/>
</dbReference>
<dbReference type="PANTHER" id="PTHR12428">
    <property type="entry name" value="OXA1"/>
    <property type="match status" value="1"/>
</dbReference>
<organism evidence="13 14">
    <name type="scientific">Ruminiclostridium hungatei</name>
    <name type="common">Clostridium hungatei</name>
    <dbReference type="NCBI Taxonomy" id="48256"/>
    <lineage>
        <taxon>Bacteria</taxon>
        <taxon>Bacillati</taxon>
        <taxon>Bacillota</taxon>
        <taxon>Clostridia</taxon>
        <taxon>Eubacteriales</taxon>
        <taxon>Oscillospiraceae</taxon>
        <taxon>Ruminiclostridium</taxon>
    </lineage>
</organism>
<evidence type="ECO:0000256" key="3">
    <source>
        <dbReference type="ARBA" id="ARBA00022475"/>
    </source>
</evidence>
<evidence type="ECO:0000256" key="7">
    <source>
        <dbReference type="ARBA" id="ARBA00023136"/>
    </source>
</evidence>
<dbReference type="PRINTS" id="PR00701">
    <property type="entry name" value="60KDINNERMP"/>
</dbReference>
<dbReference type="InterPro" id="IPR047196">
    <property type="entry name" value="YidC_ALB_C"/>
</dbReference>
<accession>A0A1V4SGN0</accession>
<protein>
    <submittedName>
        <fullName evidence="13">Membrane protein insertase YidC</fullName>
    </submittedName>
</protein>
<comment type="caution">
    <text evidence="13">The sequence shown here is derived from an EMBL/GenBank/DDBJ whole genome shotgun (WGS) entry which is preliminary data.</text>
</comment>
<comment type="similarity">
    <text evidence="9">Belongs to the OXA1/ALB3/YidC family.</text>
</comment>
<evidence type="ECO:0000256" key="1">
    <source>
        <dbReference type="ARBA" id="ARBA00004651"/>
    </source>
</evidence>
<keyword evidence="5" id="KW-0653">Protein transport</keyword>
<evidence type="ECO:0000256" key="4">
    <source>
        <dbReference type="ARBA" id="ARBA00022692"/>
    </source>
</evidence>
<dbReference type="RefSeq" id="WP_080065874.1">
    <property type="nucleotide sequence ID" value="NZ_MZGX01000026.1"/>
</dbReference>
<sequence length="212" mass="23891">MSVIFELLNSAMNRMFFLIGDWGIVIVLATLVIRLCLLPLSLRQKRSISEQQVFSGKLEEIKQRYSEDKEKQQQEIARLSAENMKSMAGCLVTLIQLPVMYILYRVFSDMPIQVGSVLVPWISNLKLPDALHIVPVIAVLIQMLPGIIAAYTPVKGAKQNGMGWPQLLLMGGMSMLFFVKAPVTLGIYWVTSGLFSILEVVLFNRFFKRLPA</sequence>
<evidence type="ECO:0000256" key="6">
    <source>
        <dbReference type="ARBA" id="ARBA00022989"/>
    </source>
</evidence>
<reference evidence="13 14" key="1">
    <citation type="submission" date="2017-03" db="EMBL/GenBank/DDBJ databases">
        <title>Genome sequence of Clostridium hungatei DSM 14427.</title>
        <authorList>
            <person name="Poehlein A."/>
            <person name="Daniel R."/>
        </authorList>
    </citation>
    <scope>NUCLEOTIDE SEQUENCE [LARGE SCALE GENOMIC DNA]</scope>
    <source>
        <strain evidence="13 14">DSM 14427</strain>
    </source>
</reference>
<evidence type="ECO:0000256" key="11">
    <source>
        <dbReference type="SAM" id="Phobius"/>
    </source>
</evidence>
<evidence type="ECO:0000313" key="14">
    <source>
        <dbReference type="Proteomes" id="UP000191554"/>
    </source>
</evidence>
<dbReference type="NCBIfam" id="TIGR03592">
    <property type="entry name" value="yidC_oxa1_cterm"/>
    <property type="match status" value="1"/>
</dbReference>
<evidence type="ECO:0000256" key="8">
    <source>
        <dbReference type="ARBA" id="ARBA00023186"/>
    </source>
</evidence>
<gene>
    <name evidence="13" type="primary">yidC</name>
    <name evidence="13" type="ORF">CLHUN_34460</name>
</gene>
<keyword evidence="2" id="KW-0813">Transport</keyword>
<dbReference type="GO" id="GO:0051205">
    <property type="term" value="P:protein insertion into membrane"/>
    <property type="evidence" value="ECO:0007669"/>
    <property type="project" value="TreeGrafter"/>
</dbReference>
<feature type="transmembrane region" description="Helical" evidence="11">
    <location>
        <begin position="15"/>
        <end position="37"/>
    </location>
</feature>
<comment type="subcellular location">
    <subcellularLocation>
        <location evidence="1">Cell membrane</location>
        <topology evidence="1">Multi-pass membrane protein</topology>
    </subcellularLocation>
    <subcellularLocation>
        <location evidence="9">Membrane</location>
        <topology evidence="9">Multi-pass membrane protein</topology>
    </subcellularLocation>
</comment>
<evidence type="ECO:0000256" key="2">
    <source>
        <dbReference type="ARBA" id="ARBA00022448"/>
    </source>
</evidence>
<dbReference type="AlphaFoldDB" id="A0A1V4SGN0"/>
<feature type="transmembrane region" description="Helical" evidence="11">
    <location>
        <begin position="163"/>
        <end position="181"/>
    </location>
</feature>
<evidence type="ECO:0000256" key="5">
    <source>
        <dbReference type="ARBA" id="ARBA00022927"/>
    </source>
</evidence>
<keyword evidence="10" id="KW-0175">Coiled coil</keyword>
<dbReference type="Proteomes" id="UP000191554">
    <property type="component" value="Unassembled WGS sequence"/>
</dbReference>
<dbReference type="STRING" id="48256.CLHUN_34460"/>
<feature type="transmembrane region" description="Helical" evidence="11">
    <location>
        <begin position="130"/>
        <end position="151"/>
    </location>
</feature>
<dbReference type="GO" id="GO:0005886">
    <property type="term" value="C:plasma membrane"/>
    <property type="evidence" value="ECO:0007669"/>
    <property type="project" value="UniProtKB-SubCell"/>
</dbReference>
<keyword evidence="8" id="KW-0143">Chaperone</keyword>
<proteinExistence type="inferred from homology"/>
<feature type="transmembrane region" description="Helical" evidence="11">
    <location>
        <begin position="88"/>
        <end position="107"/>
    </location>
</feature>
<evidence type="ECO:0000313" key="13">
    <source>
        <dbReference type="EMBL" id="OPX42625.1"/>
    </source>
</evidence>
<feature type="domain" description="Membrane insertase YidC/Oxa/ALB C-terminal" evidence="12">
    <location>
        <begin position="22"/>
        <end position="204"/>
    </location>
</feature>
<keyword evidence="7 11" id="KW-0472">Membrane</keyword>
<keyword evidence="3" id="KW-1003">Cell membrane</keyword>
<dbReference type="Pfam" id="PF02096">
    <property type="entry name" value="60KD_IMP"/>
    <property type="match status" value="1"/>
</dbReference>
<feature type="coiled-coil region" evidence="10">
    <location>
        <begin position="55"/>
        <end position="82"/>
    </location>
</feature>
<keyword evidence="6 11" id="KW-1133">Transmembrane helix</keyword>
<dbReference type="InterPro" id="IPR001708">
    <property type="entry name" value="YidC/ALB3/OXA1/COX18"/>
</dbReference>
<dbReference type="GO" id="GO:0015031">
    <property type="term" value="P:protein transport"/>
    <property type="evidence" value="ECO:0007669"/>
    <property type="project" value="UniProtKB-KW"/>
</dbReference>
<dbReference type="CDD" id="cd20070">
    <property type="entry name" value="5TM_YidC_Alb3"/>
    <property type="match status" value="1"/>
</dbReference>
<dbReference type="EMBL" id="MZGX01000026">
    <property type="protein sequence ID" value="OPX42625.1"/>
    <property type="molecule type" value="Genomic_DNA"/>
</dbReference>
<evidence type="ECO:0000259" key="12">
    <source>
        <dbReference type="Pfam" id="PF02096"/>
    </source>
</evidence>
<evidence type="ECO:0000256" key="9">
    <source>
        <dbReference type="RuleBase" id="RU003945"/>
    </source>
</evidence>
<evidence type="ECO:0000256" key="10">
    <source>
        <dbReference type="SAM" id="Coils"/>
    </source>
</evidence>
<name>A0A1V4SGN0_RUMHU</name>
<dbReference type="OrthoDB" id="2380676at2"/>